<dbReference type="RefSeq" id="WP_307471377.1">
    <property type="nucleotide sequence ID" value="NZ_JAUSUB010000001.1"/>
</dbReference>
<comment type="caution">
    <text evidence="2">The sequence shown here is derived from an EMBL/GenBank/DDBJ whole genome shotgun (WGS) entry which is preliminary data.</text>
</comment>
<reference evidence="2 3" key="1">
    <citation type="submission" date="2023-07" db="EMBL/GenBank/DDBJ databases">
        <title>Genomic Encyclopedia of Type Strains, Phase IV (KMG-IV): sequencing the most valuable type-strain genomes for metagenomic binning, comparative biology and taxonomic classification.</title>
        <authorList>
            <person name="Goeker M."/>
        </authorList>
    </citation>
    <scope>NUCLEOTIDE SEQUENCE [LARGE SCALE GENOMIC DNA]</scope>
    <source>
        <strain evidence="2 3">DSM 23494</strain>
    </source>
</reference>
<dbReference type="EMBL" id="JAUSUB010000001">
    <property type="protein sequence ID" value="MDQ0268544.1"/>
    <property type="molecule type" value="Genomic_DNA"/>
</dbReference>
<evidence type="ECO:0000256" key="1">
    <source>
        <dbReference type="SAM" id="MobiDB-lite"/>
    </source>
</evidence>
<gene>
    <name evidence="2" type="ORF">J2S17_000413</name>
</gene>
<evidence type="ECO:0000313" key="3">
    <source>
        <dbReference type="Proteomes" id="UP001238088"/>
    </source>
</evidence>
<dbReference type="Proteomes" id="UP001238088">
    <property type="component" value="Unassembled WGS sequence"/>
</dbReference>
<sequence>MSNRKMKHQKKEQQSTQKEQLNKEPYTYDKKLYGPNRPAE</sequence>
<organism evidence="2 3">
    <name type="scientific">Cytobacillus purgationiresistens</name>
    <dbReference type="NCBI Taxonomy" id="863449"/>
    <lineage>
        <taxon>Bacteria</taxon>
        <taxon>Bacillati</taxon>
        <taxon>Bacillota</taxon>
        <taxon>Bacilli</taxon>
        <taxon>Bacillales</taxon>
        <taxon>Bacillaceae</taxon>
        <taxon>Cytobacillus</taxon>
    </lineage>
</organism>
<proteinExistence type="predicted"/>
<accession>A0ABU0ABC0</accession>
<protein>
    <submittedName>
        <fullName evidence="2">Uncharacterized protein</fullName>
    </submittedName>
</protein>
<feature type="region of interest" description="Disordered" evidence="1">
    <location>
        <begin position="1"/>
        <end position="40"/>
    </location>
</feature>
<evidence type="ECO:0000313" key="2">
    <source>
        <dbReference type="EMBL" id="MDQ0268544.1"/>
    </source>
</evidence>
<feature type="compositionally biased region" description="Basic residues" evidence="1">
    <location>
        <begin position="1"/>
        <end position="10"/>
    </location>
</feature>
<feature type="compositionally biased region" description="Basic and acidic residues" evidence="1">
    <location>
        <begin position="20"/>
        <end position="32"/>
    </location>
</feature>
<name>A0ABU0ABC0_9BACI</name>
<keyword evidence="3" id="KW-1185">Reference proteome</keyword>